<dbReference type="KEGG" id="kro:BVG79_00807"/>
<feature type="transmembrane region" description="Helical" evidence="1">
    <location>
        <begin position="52"/>
        <end position="72"/>
    </location>
</feature>
<accession>A0A1W6NY97</accession>
<gene>
    <name evidence="2" type="ORF">BVG79_00807</name>
</gene>
<dbReference type="Proteomes" id="UP000242447">
    <property type="component" value="Chromosome"/>
</dbReference>
<proteinExistence type="predicted"/>
<protein>
    <submittedName>
        <fullName evidence="2">Uncharacterized protein</fullName>
    </submittedName>
</protein>
<evidence type="ECO:0000313" key="2">
    <source>
        <dbReference type="EMBL" id="ARO14159.1"/>
    </source>
</evidence>
<dbReference type="AlphaFoldDB" id="A0A1W6NY97"/>
<evidence type="ECO:0000313" key="3">
    <source>
        <dbReference type="Proteomes" id="UP000242447"/>
    </source>
</evidence>
<keyword evidence="1" id="KW-0472">Membrane</keyword>
<reference evidence="2 3" key="1">
    <citation type="submission" date="2017-02" db="EMBL/GenBank/DDBJ databases">
        <title>Ketogulonicigenium robustum SPU B003 Genome sequencing and assembly.</title>
        <authorList>
            <person name="Li Y."/>
            <person name="Liu L."/>
            <person name="Wang C."/>
            <person name="Zhang M."/>
            <person name="Zhang T."/>
            <person name="Zhang Y."/>
        </authorList>
    </citation>
    <scope>NUCLEOTIDE SEQUENCE [LARGE SCALE GENOMIC DNA]</scope>
    <source>
        <strain evidence="2 3">SPU_B003</strain>
    </source>
</reference>
<sequence>MLQDDTLDRIFAASARADVTLPPTYMQAVQQAAAAAAAEAAPRWRMARLRRVSAFGGLAAAAVCGLWIGTALPQMIGAGQASAAIAVPLYQDLDVYALLEE</sequence>
<dbReference type="STRING" id="92947.BVG79_00807"/>
<name>A0A1W6NY97_9RHOB</name>
<keyword evidence="1" id="KW-1133">Transmembrane helix</keyword>
<keyword evidence="3" id="KW-1185">Reference proteome</keyword>
<keyword evidence="1" id="KW-0812">Transmembrane</keyword>
<organism evidence="2 3">
    <name type="scientific">Ketogulonicigenium robustum</name>
    <dbReference type="NCBI Taxonomy" id="92947"/>
    <lineage>
        <taxon>Bacteria</taxon>
        <taxon>Pseudomonadati</taxon>
        <taxon>Pseudomonadota</taxon>
        <taxon>Alphaproteobacteria</taxon>
        <taxon>Rhodobacterales</taxon>
        <taxon>Roseobacteraceae</taxon>
        <taxon>Ketogulonicigenium</taxon>
    </lineage>
</organism>
<dbReference type="EMBL" id="CP019937">
    <property type="protein sequence ID" value="ARO14159.1"/>
    <property type="molecule type" value="Genomic_DNA"/>
</dbReference>
<evidence type="ECO:0000256" key="1">
    <source>
        <dbReference type="SAM" id="Phobius"/>
    </source>
</evidence>